<protein>
    <submittedName>
        <fullName evidence="4">SGNH/GDSL hydrolase family protein</fullName>
    </submittedName>
</protein>
<feature type="signal peptide" evidence="2">
    <location>
        <begin position="1"/>
        <end position="29"/>
    </location>
</feature>
<keyword evidence="2" id="KW-0732">Signal</keyword>
<feature type="domain" description="SGNH hydrolase-type esterase" evidence="3">
    <location>
        <begin position="49"/>
        <end position="278"/>
    </location>
</feature>
<feature type="compositionally biased region" description="Low complexity" evidence="1">
    <location>
        <begin position="292"/>
        <end position="317"/>
    </location>
</feature>
<gene>
    <name evidence="4" type="ORF">H9L21_09860</name>
</gene>
<dbReference type="PANTHER" id="PTHR37981:SF1">
    <property type="entry name" value="SGNH HYDROLASE-TYPE ESTERASE DOMAIN-CONTAINING PROTEIN"/>
    <property type="match status" value="1"/>
</dbReference>
<feature type="chain" id="PRO_5046326731" evidence="2">
    <location>
        <begin position="30"/>
        <end position="454"/>
    </location>
</feature>
<keyword evidence="4" id="KW-0378">Hydrolase</keyword>
<dbReference type="InterPro" id="IPR036514">
    <property type="entry name" value="SGNH_hydro_sf"/>
</dbReference>
<dbReference type="EMBL" id="CP060587">
    <property type="protein sequence ID" value="QNL93423.1"/>
    <property type="molecule type" value="Genomic_DNA"/>
</dbReference>
<dbReference type="PANTHER" id="PTHR37981">
    <property type="entry name" value="LIPASE 2"/>
    <property type="match status" value="1"/>
</dbReference>
<evidence type="ECO:0000256" key="2">
    <source>
        <dbReference type="SAM" id="SignalP"/>
    </source>
</evidence>
<feature type="compositionally biased region" description="Pro residues" evidence="1">
    <location>
        <begin position="318"/>
        <end position="352"/>
    </location>
</feature>
<accession>A0ABX6SPZ4</accession>
<dbReference type="InterPro" id="IPR037460">
    <property type="entry name" value="SEST-like"/>
</dbReference>
<dbReference type="SUPFAM" id="SSF52266">
    <property type="entry name" value="SGNH hydrolase"/>
    <property type="match status" value="1"/>
</dbReference>
<evidence type="ECO:0000259" key="3">
    <source>
        <dbReference type="Pfam" id="PF13472"/>
    </source>
</evidence>
<evidence type="ECO:0000313" key="4">
    <source>
        <dbReference type="EMBL" id="QNL93423.1"/>
    </source>
</evidence>
<sequence length="454" mass="47307">MPVSVSPWRSAIAALALAAPLLTVAPASATEGGVAPVWDRTANGERYVALGDSFVAGPGLPGTRDAGCGRSEVNLPSLLAAQLDVASFTDASCSAARTTHLWTHQQANDTRNPPQLAALGPDTTLVTLGPMGGNDVDVPGLAWTCVSVGCSQLPVEPLYAAIDELAPVYRSAIAEVRRRAPRAQILAIGYGVFVPDRSCDRLGQATPADLSHLQGVVDRLSDTIRTVAADEDVTFVDLRAMAGWDEHSACADPADQWIRGLEALEDGGAPLHPSALGMSAMATHVLKTIRPSETASPTEAEPAPPTEAESAPATAGPSAPPVVTPAPATPGPTTPTPAPTTRPRTATPPPPSSAQRVTAAAKSLRVRAQCVGPRQQRRVRLSVSGGHGLVTRATFRIGKRPIATDRRAPFATTRRESALRRAKVRGRVLAAVTLRHGAVVRTTTVSTRLPGCLR</sequence>
<dbReference type="GO" id="GO:0016787">
    <property type="term" value="F:hydrolase activity"/>
    <property type="evidence" value="ECO:0007669"/>
    <property type="project" value="UniProtKB-KW"/>
</dbReference>
<organism evidence="4 5">
    <name type="scientific">Aeromicrobium senzhongii</name>
    <dbReference type="NCBI Taxonomy" id="2663859"/>
    <lineage>
        <taxon>Bacteria</taxon>
        <taxon>Bacillati</taxon>
        <taxon>Actinomycetota</taxon>
        <taxon>Actinomycetes</taxon>
        <taxon>Propionibacteriales</taxon>
        <taxon>Nocardioidaceae</taxon>
        <taxon>Aeromicrobium</taxon>
    </lineage>
</organism>
<name>A0ABX6SPZ4_9ACTN</name>
<keyword evidence="5" id="KW-1185">Reference proteome</keyword>
<dbReference type="Proteomes" id="UP000515871">
    <property type="component" value="Chromosome"/>
</dbReference>
<dbReference type="Gene3D" id="3.40.50.1110">
    <property type="entry name" value="SGNH hydrolase"/>
    <property type="match status" value="1"/>
</dbReference>
<dbReference type="RefSeq" id="WP_154597048.1">
    <property type="nucleotide sequence ID" value="NZ_CP060587.1"/>
</dbReference>
<evidence type="ECO:0000256" key="1">
    <source>
        <dbReference type="SAM" id="MobiDB-lite"/>
    </source>
</evidence>
<proteinExistence type="predicted"/>
<dbReference type="CDD" id="cd01823">
    <property type="entry name" value="SEST_like"/>
    <property type="match status" value="1"/>
</dbReference>
<dbReference type="Pfam" id="PF13472">
    <property type="entry name" value="Lipase_GDSL_2"/>
    <property type="match status" value="1"/>
</dbReference>
<dbReference type="InterPro" id="IPR013830">
    <property type="entry name" value="SGNH_hydro"/>
</dbReference>
<reference evidence="4 5" key="1">
    <citation type="submission" date="2020-08" db="EMBL/GenBank/DDBJ databases">
        <title>Novel species in genus Aeromicrobium.</title>
        <authorList>
            <person name="Zhang G."/>
        </authorList>
    </citation>
    <scope>NUCLEOTIDE SEQUENCE [LARGE SCALE GENOMIC DNA]</scope>
    <source>
        <strain evidence="5">zg-629</strain>
    </source>
</reference>
<feature type="region of interest" description="Disordered" evidence="1">
    <location>
        <begin position="292"/>
        <end position="359"/>
    </location>
</feature>
<evidence type="ECO:0000313" key="5">
    <source>
        <dbReference type="Proteomes" id="UP000515871"/>
    </source>
</evidence>